<dbReference type="PROSITE" id="PS50005">
    <property type="entry name" value="TPR"/>
    <property type="match status" value="2"/>
</dbReference>
<dbReference type="EMBL" id="AP012273">
    <property type="protein sequence ID" value="BAO44814.1"/>
    <property type="molecule type" value="Genomic_DNA"/>
</dbReference>
<feature type="repeat" description="TPR" evidence="3">
    <location>
        <begin position="78"/>
        <end position="111"/>
    </location>
</feature>
<keyword evidence="6" id="KW-1185">Reference proteome</keyword>
<dbReference type="SMART" id="SM00028">
    <property type="entry name" value="TPR"/>
    <property type="match status" value="4"/>
</dbReference>
<reference evidence="5 6" key="1">
    <citation type="journal article" date="2014" name="PLoS ONE">
        <title>Physiological and genomic features of a novel sulfur-oxidizing gammaproteobacterium belonging to a previously uncultivated symbiotic lineage isolated from a hydrothermal vent.</title>
        <authorList>
            <person name="Nunoura T."/>
            <person name="Takaki Y."/>
            <person name="Kazama H."/>
            <person name="Kakuta J."/>
            <person name="Shimamura S."/>
            <person name="Makita H."/>
            <person name="Hirai M."/>
            <person name="Miyazaki M."/>
            <person name="Takai K."/>
        </authorList>
    </citation>
    <scope>NUCLEOTIDE SEQUENCE [LARGE SCALE GENOMIC DNA]</scope>
    <source>
        <strain evidence="5 6">Hiromi1</strain>
    </source>
</reference>
<organism evidence="5 6">
    <name type="scientific">Thiolapillus brandeum</name>
    <dbReference type="NCBI Taxonomy" id="1076588"/>
    <lineage>
        <taxon>Bacteria</taxon>
        <taxon>Pseudomonadati</taxon>
        <taxon>Pseudomonadota</taxon>
        <taxon>Gammaproteobacteria</taxon>
        <taxon>Chromatiales</taxon>
        <taxon>Sedimenticolaceae</taxon>
        <taxon>Thiolapillus</taxon>
    </lineage>
</organism>
<dbReference type="InterPro" id="IPR019734">
    <property type="entry name" value="TPR_rpt"/>
</dbReference>
<name>A0A7U6JHT8_9GAMM</name>
<dbReference type="InterPro" id="IPR051685">
    <property type="entry name" value="Ycf3/AcsC/BcsC/TPR_MFPF"/>
</dbReference>
<feature type="repeat" description="TPR" evidence="3">
    <location>
        <begin position="44"/>
        <end position="77"/>
    </location>
</feature>
<evidence type="ECO:0000256" key="2">
    <source>
        <dbReference type="ARBA" id="ARBA00022803"/>
    </source>
</evidence>
<feature type="signal peptide" evidence="4">
    <location>
        <begin position="1"/>
        <end position="23"/>
    </location>
</feature>
<evidence type="ECO:0000256" key="1">
    <source>
        <dbReference type="ARBA" id="ARBA00022737"/>
    </source>
</evidence>
<dbReference type="PANTHER" id="PTHR44943:SF8">
    <property type="entry name" value="TPR REPEAT-CONTAINING PROTEIN MJ0263"/>
    <property type="match status" value="1"/>
</dbReference>
<dbReference type="InterPro" id="IPR011990">
    <property type="entry name" value="TPR-like_helical_dom_sf"/>
</dbReference>
<dbReference type="AlphaFoldDB" id="A0A7U6JHT8"/>
<dbReference type="PROSITE" id="PS51257">
    <property type="entry name" value="PROKAR_LIPOPROTEIN"/>
    <property type="match status" value="1"/>
</dbReference>
<dbReference type="KEGG" id="tbn:TBH_C1899"/>
<proteinExistence type="predicted"/>
<dbReference type="InterPro" id="IPR013360">
    <property type="entry name" value="Pilus_4_PilW"/>
</dbReference>
<evidence type="ECO:0000256" key="4">
    <source>
        <dbReference type="SAM" id="SignalP"/>
    </source>
</evidence>
<evidence type="ECO:0000313" key="6">
    <source>
        <dbReference type="Proteomes" id="UP000031631"/>
    </source>
</evidence>
<dbReference type="Proteomes" id="UP000031631">
    <property type="component" value="Chromosome"/>
</dbReference>
<keyword evidence="2 3" id="KW-0802">TPR repeat</keyword>
<dbReference type="Gene3D" id="1.25.40.10">
    <property type="entry name" value="Tetratricopeptide repeat domain"/>
    <property type="match status" value="1"/>
</dbReference>
<sequence length="257" mass="28473">MKRIGVACLLVSLLLGGCGQGMVQGESDSNTGKLGSDKQSNDASNVYVQLAYEYLRQGDYTTALKKAKKAVSHGKHNGNAHLVLALVYETLGENDSASAAYRRSLEVDPRNPYALNAYGSYLCKLDEYLNSLPYFDKALENPLYQTPWVALTNAGTCARKAGLDDKAEKYLLNALERNPAYPQALYQMAQLRFDQGKYLSTRAYLQRYRDVAQPTAELLYLSILTERKLGNAHQEGSDVLLLKSRFPDSKQARALGD</sequence>
<dbReference type="Pfam" id="PF14559">
    <property type="entry name" value="TPR_19"/>
    <property type="match status" value="1"/>
</dbReference>
<accession>A0A7U6JHT8</accession>
<protein>
    <submittedName>
        <fullName evidence="5">Type IV pilus assembly protein PilF</fullName>
    </submittedName>
</protein>
<dbReference type="PANTHER" id="PTHR44943">
    <property type="entry name" value="CELLULOSE SYNTHASE OPERON PROTEIN C"/>
    <property type="match status" value="1"/>
</dbReference>
<dbReference type="NCBIfam" id="TIGR02521">
    <property type="entry name" value="type_IV_pilW"/>
    <property type="match status" value="1"/>
</dbReference>
<keyword evidence="1" id="KW-0677">Repeat</keyword>
<evidence type="ECO:0000313" key="5">
    <source>
        <dbReference type="EMBL" id="BAO44814.1"/>
    </source>
</evidence>
<feature type="chain" id="PRO_5031278299" evidence="4">
    <location>
        <begin position="24"/>
        <end position="257"/>
    </location>
</feature>
<keyword evidence="4" id="KW-0732">Signal</keyword>
<dbReference type="RefSeq" id="WP_041068010.1">
    <property type="nucleotide sequence ID" value="NZ_AP012273.1"/>
</dbReference>
<gene>
    <name evidence="5" type="ORF">TBH_C1899</name>
</gene>
<evidence type="ECO:0000256" key="3">
    <source>
        <dbReference type="PROSITE-ProRule" id="PRU00339"/>
    </source>
</evidence>
<dbReference type="SUPFAM" id="SSF48452">
    <property type="entry name" value="TPR-like"/>
    <property type="match status" value="1"/>
</dbReference>
<dbReference type="OrthoDB" id="9814042at2"/>